<dbReference type="EMBL" id="JABEXW010000533">
    <property type="protein sequence ID" value="KAF4962558.1"/>
    <property type="molecule type" value="Genomic_DNA"/>
</dbReference>
<evidence type="ECO:0000313" key="1">
    <source>
        <dbReference type="EMBL" id="KAF4962558.1"/>
    </source>
</evidence>
<name>A0A8H4TR88_9HYPO</name>
<protein>
    <submittedName>
        <fullName evidence="1">Uncharacterized protein</fullName>
    </submittedName>
</protein>
<organism evidence="1 2">
    <name type="scientific">Fusarium sarcochroum</name>
    <dbReference type="NCBI Taxonomy" id="1208366"/>
    <lineage>
        <taxon>Eukaryota</taxon>
        <taxon>Fungi</taxon>
        <taxon>Dikarya</taxon>
        <taxon>Ascomycota</taxon>
        <taxon>Pezizomycotina</taxon>
        <taxon>Sordariomycetes</taxon>
        <taxon>Hypocreomycetidae</taxon>
        <taxon>Hypocreales</taxon>
        <taxon>Nectriaceae</taxon>
        <taxon>Fusarium</taxon>
        <taxon>Fusarium lateritium species complex</taxon>
    </lineage>
</organism>
<gene>
    <name evidence="1" type="ORF">FSARC_9336</name>
</gene>
<dbReference type="Proteomes" id="UP000622797">
    <property type="component" value="Unassembled WGS sequence"/>
</dbReference>
<dbReference type="InterPro" id="IPR032710">
    <property type="entry name" value="NTF2-like_dom_sf"/>
</dbReference>
<dbReference type="AlphaFoldDB" id="A0A8H4TR88"/>
<comment type="caution">
    <text evidence="1">The sequence shown here is derived from an EMBL/GenBank/DDBJ whole genome shotgun (WGS) entry which is preliminary data.</text>
</comment>
<accession>A0A8H4TR88</accession>
<reference evidence="1" key="1">
    <citation type="journal article" date="2020" name="BMC Genomics">
        <title>Correction to: Identification and distribution of gene clusters required for synthesis of sphingolipid metabolism inhibitors in diverse species of the filamentous fungus Fusarium.</title>
        <authorList>
            <person name="Kim H.S."/>
            <person name="Lohmar J.M."/>
            <person name="Busman M."/>
            <person name="Brown D.W."/>
            <person name="Naumann T.A."/>
            <person name="Divon H.H."/>
            <person name="Lysoe E."/>
            <person name="Uhlig S."/>
            <person name="Proctor R.H."/>
        </authorList>
    </citation>
    <scope>NUCLEOTIDE SEQUENCE</scope>
    <source>
        <strain evidence="1">NRRL 20472</strain>
    </source>
</reference>
<proteinExistence type="predicted"/>
<dbReference type="SUPFAM" id="SSF54427">
    <property type="entry name" value="NTF2-like"/>
    <property type="match status" value="1"/>
</dbReference>
<dbReference type="OrthoDB" id="3758478at2759"/>
<sequence>MSSDQTNQDLRKKIEATLVSFLAAYEDGKAQNNPSLINRDVTPDCLRHLLPTSLCKSLGLPPDFAMNNEIYEQNYANDLKLGGVHDTVNTNLVIDVDASKAALTTKSDLTFNEGDLLVLEFAWFFDLNEDGSKIKRVVEFADPDAVKAMEARGRQAALETSDKGS</sequence>
<evidence type="ECO:0000313" key="2">
    <source>
        <dbReference type="Proteomes" id="UP000622797"/>
    </source>
</evidence>
<keyword evidence="2" id="KW-1185">Reference proteome</keyword>
<reference evidence="1" key="2">
    <citation type="submission" date="2020-05" db="EMBL/GenBank/DDBJ databases">
        <authorList>
            <person name="Kim H.-S."/>
            <person name="Proctor R.H."/>
            <person name="Brown D.W."/>
        </authorList>
    </citation>
    <scope>NUCLEOTIDE SEQUENCE</scope>
    <source>
        <strain evidence="1">NRRL 20472</strain>
    </source>
</reference>